<evidence type="ECO:0000256" key="1">
    <source>
        <dbReference type="ARBA" id="ARBA00001946"/>
    </source>
</evidence>
<dbReference type="AlphaFoldDB" id="A0A5B8XEP5"/>
<dbReference type="Gene3D" id="3.40.50.300">
    <property type="entry name" value="P-loop containing nucleotide triphosphate hydrolases"/>
    <property type="match status" value="1"/>
</dbReference>
<dbReference type="PANTHER" id="PTHR11649:SF13">
    <property type="entry name" value="ENGB-TYPE G DOMAIN-CONTAINING PROTEIN"/>
    <property type="match status" value="1"/>
</dbReference>
<evidence type="ECO:0000256" key="7">
    <source>
        <dbReference type="ARBA" id="ARBA00023134"/>
    </source>
</evidence>
<keyword evidence="5 10" id="KW-0547">Nucleotide-binding</keyword>
<dbReference type="PANTHER" id="PTHR11649">
    <property type="entry name" value="MSS1/TRME-RELATED GTP-BINDING PROTEIN"/>
    <property type="match status" value="1"/>
</dbReference>
<evidence type="ECO:0000256" key="6">
    <source>
        <dbReference type="ARBA" id="ARBA00022842"/>
    </source>
</evidence>
<comment type="cofactor">
    <cofactor evidence="1">
        <name>Mg(2+)</name>
        <dbReference type="ChEBI" id="CHEBI:18420"/>
    </cofactor>
</comment>
<dbReference type="NCBIfam" id="TIGR03598">
    <property type="entry name" value="GTPase_YsxC"/>
    <property type="match status" value="1"/>
</dbReference>
<dbReference type="RefSeq" id="WP_146821140.1">
    <property type="nucleotide sequence ID" value="NZ_CP029077.1"/>
</dbReference>
<keyword evidence="4" id="KW-0479">Metal-binding</keyword>
<gene>
    <name evidence="10" type="primary">engB</name>
    <name evidence="12" type="ORF">Deia_00994</name>
</gene>
<dbReference type="InterPro" id="IPR019987">
    <property type="entry name" value="GTP-bd_ribosome_bio_YsxC"/>
</dbReference>
<evidence type="ECO:0000256" key="10">
    <source>
        <dbReference type="HAMAP-Rule" id="MF_00321"/>
    </source>
</evidence>
<proteinExistence type="inferred from homology"/>
<organism evidence="12 13">
    <name type="scientific">Candidatus Deianiraea vastatrix</name>
    <dbReference type="NCBI Taxonomy" id="2163644"/>
    <lineage>
        <taxon>Bacteria</taxon>
        <taxon>Pseudomonadati</taxon>
        <taxon>Pseudomonadota</taxon>
        <taxon>Alphaproteobacteria</taxon>
        <taxon>Rickettsiales</taxon>
        <taxon>Candidatus Deianiraeaceae</taxon>
        <taxon>Candidatus Deianiraea</taxon>
    </lineage>
</organism>
<evidence type="ECO:0000313" key="12">
    <source>
        <dbReference type="EMBL" id="QED23778.1"/>
    </source>
</evidence>
<name>A0A5B8XEP5_9RICK</name>
<reference evidence="12 13" key="1">
    <citation type="journal article" date="2019" name="ISME J.">
        <title>Deianiraea, an extracellular bacterium associated with the ciliate Paramecium, suggests an alternative scenario for the evolution of Rickettsiales.</title>
        <authorList>
            <person name="Castelli M."/>
            <person name="Sabaneyeva E."/>
            <person name="Lanzoni O."/>
            <person name="Lebedeva N."/>
            <person name="Floriano A.M."/>
            <person name="Gaiarsa S."/>
            <person name="Benken K."/>
            <person name="Modeo L."/>
            <person name="Bandi C."/>
            <person name="Potekhin A."/>
            <person name="Sassera D."/>
            <person name="Petroni G."/>
        </authorList>
    </citation>
    <scope>NUCLEOTIDE SEQUENCE [LARGE SCALE GENOMIC DNA]</scope>
    <source>
        <strain evidence="12">CyL4-1</strain>
    </source>
</reference>
<accession>A0A5B8XEP5</accession>
<dbReference type="OrthoDB" id="9804921at2"/>
<dbReference type="SUPFAM" id="SSF52540">
    <property type="entry name" value="P-loop containing nucleoside triphosphate hydrolases"/>
    <property type="match status" value="1"/>
</dbReference>
<evidence type="ECO:0000256" key="3">
    <source>
        <dbReference type="ARBA" id="ARBA00022618"/>
    </source>
</evidence>
<dbReference type="Proteomes" id="UP000321934">
    <property type="component" value="Chromosome"/>
</dbReference>
<dbReference type="CDD" id="cd01876">
    <property type="entry name" value="YihA_EngB"/>
    <property type="match status" value="1"/>
</dbReference>
<evidence type="ECO:0000256" key="9">
    <source>
        <dbReference type="ARBA" id="ARBA00023306"/>
    </source>
</evidence>
<keyword evidence="7 10" id="KW-0342">GTP-binding</keyword>
<dbReference type="EMBL" id="CP029077">
    <property type="protein sequence ID" value="QED23778.1"/>
    <property type="molecule type" value="Genomic_DNA"/>
</dbReference>
<dbReference type="GO" id="GO:0046872">
    <property type="term" value="F:metal ion binding"/>
    <property type="evidence" value="ECO:0007669"/>
    <property type="project" value="UniProtKB-KW"/>
</dbReference>
<keyword evidence="3 10" id="KW-0132">Cell division</keyword>
<dbReference type="HAMAP" id="MF_00321">
    <property type="entry name" value="GTPase_EngB"/>
    <property type="match status" value="1"/>
</dbReference>
<dbReference type="GO" id="GO:0000917">
    <property type="term" value="P:division septum assembly"/>
    <property type="evidence" value="ECO:0007669"/>
    <property type="project" value="UniProtKB-KW"/>
</dbReference>
<keyword evidence="6" id="KW-0460">Magnesium</keyword>
<evidence type="ECO:0000256" key="5">
    <source>
        <dbReference type="ARBA" id="ARBA00022741"/>
    </source>
</evidence>
<dbReference type="Pfam" id="PF01926">
    <property type="entry name" value="MMR_HSR1"/>
    <property type="match status" value="1"/>
</dbReference>
<evidence type="ECO:0000256" key="2">
    <source>
        <dbReference type="ARBA" id="ARBA00009638"/>
    </source>
</evidence>
<evidence type="ECO:0000259" key="11">
    <source>
        <dbReference type="PROSITE" id="PS51706"/>
    </source>
</evidence>
<evidence type="ECO:0000256" key="8">
    <source>
        <dbReference type="ARBA" id="ARBA00023210"/>
    </source>
</evidence>
<feature type="domain" description="EngB-type G" evidence="11">
    <location>
        <begin position="20"/>
        <end position="197"/>
    </location>
</feature>
<dbReference type="GO" id="GO:0005525">
    <property type="term" value="F:GTP binding"/>
    <property type="evidence" value="ECO:0007669"/>
    <property type="project" value="UniProtKB-UniRule"/>
</dbReference>
<keyword evidence="13" id="KW-1185">Reference proteome</keyword>
<protein>
    <recommendedName>
        <fullName evidence="10">Probable GTP-binding protein EngB</fullName>
    </recommendedName>
</protein>
<dbReference type="InterPro" id="IPR006073">
    <property type="entry name" value="GTP-bd"/>
</dbReference>
<dbReference type="InterPro" id="IPR030393">
    <property type="entry name" value="G_ENGB_dom"/>
</dbReference>
<sequence length="197" mass="22313">MKVSYIKSANLYKDIESIKTKGEVCFFGRSNVGKSSLINSLFGKVAFTSKKPGKTVSLNFYQYEKCTITDSPGYGFAGKSSQMSIDWEALVSQYLENREGLKMCYLLIDSRRNIMEIDIEMMLFFEEFSVPYTVIYTKIDKLSDSEKETLAQNGQKVLKTVKLNNLVIPEKGFIQTSSDKRIGISKLLGEIKEILLS</sequence>
<evidence type="ECO:0000313" key="13">
    <source>
        <dbReference type="Proteomes" id="UP000321934"/>
    </source>
</evidence>
<evidence type="ECO:0000256" key="4">
    <source>
        <dbReference type="ARBA" id="ARBA00022723"/>
    </source>
</evidence>
<keyword evidence="8 10" id="KW-0717">Septation</keyword>
<dbReference type="PROSITE" id="PS51706">
    <property type="entry name" value="G_ENGB"/>
    <property type="match status" value="1"/>
</dbReference>
<dbReference type="InterPro" id="IPR027417">
    <property type="entry name" value="P-loop_NTPase"/>
</dbReference>
<comment type="function">
    <text evidence="10">Necessary for normal cell division and for the maintenance of normal septation.</text>
</comment>
<comment type="similarity">
    <text evidence="2 10">Belongs to the TRAFAC class TrmE-Era-EngA-EngB-Septin-like GTPase superfamily. EngB GTPase family.</text>
</comment>
<keyword evidence="9 10" id="KW-0131">Cell cycle</keyword>